<feature type="domain" description="Baseplate hub protein gp44-like N-terminal" evidence="1">
    <location>
        <begin position="17"/>
        <end position="100"/>
    </location>
</feature>
<feature type="domain" description="Tail protein NMB1110-like C-terminal" evidence="2">
    <location>
        <begin position="278"/>
        <end position="346"/>
    </location>
</feature>
<dbReference type="RefSeq" id="WP_066610346.1">
    <property type="nucleotide sequence ID" value="NZ_LQQU01000009.1"/>
</dbReference>
<dbReference type="OrthoDB" id="9016931at2"/>
<evidence type="ECO:0000259" key="4">
    <source>
        <dbReference type="Pfam" id="PF22630"/>
    </source>
</evidence>
<dbReference type="EMBL" id="LQQU01000009">
    <property type="protein sequence ID" value="KZE34185.1"/>
    <property type="molecule type" value="Genomic_DNA"/>
</dbReference>
<dbReference type="PIRSF" id="PIRSF004440">
    <property type="entry name" value="GpP"/>
    <property type="match status" value="1"/>
</dbReference>
<feature type="domain" description="Baseplate hub protein gp44/GpP-like second" evidence="3">
    <location>
        <begin position="102"/>
        <end position="184"/>
    </location>
</feature>
<reference evidence="6" key="1">
    <citation type="submission" date="2016-01" db="EMBL/GenBank/DDBJ databases">
        <title>Draft genome of Chromobacterium sp. F49.</title>
        <authorList>
            <person name="Hong K.W."/>
        </authorList>
    </citation>
    <scope>NUCLEOTIDE SEQUENCE [LARGE SCALE GENOMIC DNA]</scope>
    <source>
        <strain evidence="6">CN10</strain>
    </source>
</reference>
<dbReference type="Pfam" id="PF22630">
    <property type="entry name" value="NMB1110_3rd"/>
    <property type="match status" value="1"/>
</dbReference>
<evidence type="ECO:0000259" key="1">
    <source>
        <dbReference type="Pfam" id="PF21683"/>
    </source>
</evidence>
<gene>
    <name evidence="5" type="ORF">AVW16_06840</name>
</gene>
<dbReference type="InterPro" id="IPR054034">
    <property type="entry name" value="NMB1110-like_C"/>
</dbReference>
<dbReference type="InterPro" id="IPR023399">
    <property type="entry name" value="Baseplate-like_2-layer_sand"/>
</dbReference>
<organism evidence="5 6">
    <name type="scientific">Crenobacter luteus</name>
    <dbReference type="NCBI Taxonomy" id="1452487"/>
    <lineage>
        <taxon>Bacteria</taxon>
        <taxon>Pseudomonadati</taxon>
        <taxon>Pseudomonadota</taxon>
        <taxon>Betaproteobacteria</taxon>
        <taxon>Neisseriales</taxon>
        <taxon>Neisseriaceae</taxon>
        <taxon>Crenobacter</taxon>
    </lineage>
</organism>
<dbReference type="Gene3D" id="3.55.50.10">
    <property type="entry name" value="Baseplate protein-like domains"/>
    <property type="match status" value="1"/>
</dbReference>
<dbReference type="Pfam" id="PF22255">
    <property type="entry name" value="Gp44-like_2nd"/>
    <property type="match status" value="1"/>
</dbReference>
<dbReference type="SUPFAM" id="SSF69279">
    <property type="entry name" value="Phage tail proteins"/>
    <property type="match status" value="2"/>
</dbReference>
<name>A0A165FTX0_9NEIS</name>
<dbReference type="STRING" id="1452487.AVW16_06840"/>
<dbReference type="InterPro" id="IPR053981">
    <property type="entry name" value="Gp44/GpP-like_2nd"/>
</dbReference>
<proteinExistence type="predicted"/>
<accession>A0A165FTX0</accession>
<keyword evidence="6" id="KW-1185">Reference proteome</keyword>
<sequence length="377" mass="40824">MPTPDSRSQRPSGDNAVSLLIGGRFHSQWTRYEIDSDLLIPADAWRVDLGLPQGQFPPVVTEGAAVQVRIGADTVLTGRIDDIEDAVDKAGHTLTISGRDGAAVLTDCSAPIFTAKQATLAEVVANVVKPLGISQIRIDAGKAATREKVNVEPGDTAWDTLVHAAEANGLWPWFEPDGTLVIGGPDYSKPPVASLVMKRDGRNNNLISLRRTRSMAERHSDITVLGQAHGTALENGKHALKSTVRDAGVAIYRPRIVVDHDAENTDTARARARKLLSDSRLKGFTLVAKVSGHRTSDGLLWQPGQRIHVVSEPHGIDAVFFLMARKFQGGRGQGTTTTLTLKEDKVWVLDAHPHKRGKKRAKGRTKKGEELEIVDVG</sequence>
<dbReference type="Pfam" id="PF21683">
    <property type="entry name" value="GpP-like_1st"/>
    <property type="match status" value="1"/>
</dbReference>
<comment type="caution">
    <text evidence="5">The sequence shown here is derived from an EMBL/GenBank/DDBJ whole genome shotgun (WGS) entry which is preliminary data.</text>
</comment>
<dbReference type="Gene3D" id="2.30.300.10">
    <property type="entry name" value="Baseplate protein-like domain - beta roll fold"/>
    <property type="match status" value="1"/>
</dbReference>
<evidence type="ECO:0000259" key="3">
    <source>
        <dbReference type="Pfam" id="PF22255"/>
    </source>
</evidence>
<evidence type="ECO:0000313" key="5">
    <source>
        <dbReference type="EMBL" id="KZE34185.1"/>
    </source>
</evidence>
<protein>
    <submittedName>
        <fullName evidence="5">Phage tail protein</fullName>
    </submittedName>
</protein>
<dbReference type="InterPro" id="IPR049354">
    <property type="entry name" value="GpP-like_N"/>
</dbReference>
<dbReference type="InterPro" id="IPR026276">
    <property type="entry name" value="Baseplate_GpP"/>
</dbReference>
<dbReference type="AlphaFoldDB" id="A0A165FTX0"/>
<evidence type="ECO:0000313" key="6">
    <source>
        <dbReference type="Proteomes" id="UP000076625"/>
    </source>
</evidence>
<dbReference type="Gene3D" id="3.30.1920.10">
    <property type="entry name" value="Baseplate protein-like domains - 2 layer sandwich fold"/>
    <property type="match status" value="1"/>
</dbReference>
<evidence type="ECO:0000259" key="2">
    <source>
        <dbReference type="Pfam" id="PF22174"/>
    </source>
</evidence>
<feature type="domain" description="Tail protein NMB1110-like third" evidence="4">
    <location>
        <begin position="218"/>
        <end position="276"/>
    </location>
</feature>
<dbReference type="Proteomes" id="UP000076625">
    <property type="component" value="Unassembled WGS sequence"/>
</dbReference>
<dbReference type="Pfam" id="PF22174">
    <property type="entry name" value="NMB1110-like_C"/>
    <property type="match status" value="1"/>
</dbReference>
<dbReference type="InterPro" id="IPR054482">
    <property type="entry name" value="NMB1110-like_3rd"/>
</dbReference>